<feature type="domain" description="NADP-dependent oxidoreductase" evidence="5">
    <location>
        <begin position="31"/>
        <end position="302"/>
    </location>
</feature>
<feature type="binding site" evidence="3">
    <location>
        <position position="116"/>
    </location>
    <ligand>
        <name>substrate</name>
    </ligand>
</feature>
<dbReference type="PANTHER" id="PTHR11732">
    <property type="entry name" value="ALDO/KETO REDUCTASE"/>
    <property type="match status" value="1"/>
</dbReference>
<dbReference type="PRINTS" id="PR00069">
    <property type="entry name" value="ALDKETRDTASE"/>
</dbReference>
<dbReference type="GO" id="GO:0016616">
    <property type="term" value="F:oxidoreductase activity, acting on the CH-OH group of donors, NAD or NADP as acceptor"/>
    <property type="evidence" value="ECO:0007669"/>
    <property type="project" value="UniProtKB-ARBA"/>
</dbReference>
<keyword evidence="7" id="KW-1185">Reference proteome</keyword>
<dbReference type="InterPro" id="IPR023210">
    <property type="entry name" value="NADP_OxRdtase_dom"/>
</dbReference>
<proteinExistence type="predicted"/>
<dbReference type="PROSITE" id="PS00062">
    <property type="entry name" value="ALDOKETO_REDUCTASE_2"/>
    <property type="match status" value="1"/>
</dbReference>
<evidence type="ECO:0000259" key="5">
    <source>
        <dbReference type="Pfam" id="PF00248"/>
    </source>
</evidence>
<dbReference type="SUPFAM" id="SSF51430">
    <property type="entry name" value="NAD(P)-linked oxidoreductase"/>
    <property type="match status" value="1"/>
</dbReference>
<evidence type="ECO:0000256" key="2">
    <source>
        <dbReference type="PIRSR" id="PIRSR000097-1"/>
    </source>
</evidence>
<sequence>MATATGMARYKGRIVTLNTGQILPSIGLGTFQDPEEQEMSVYTALKNGYRHIDTAHNYGTEEQVGRGIRRSGVSRDELFITTKLWCNSHHPDDVEPALDDSLRDLGVDYVDLYLMHYPFAFKPGPDFMPMGPDGKIIPDSTDFVDTWKAMEKLLLTGKVKAIGVSNFSQLELERILKDCSVVPAIHQTELHPYLQQKGFVDWQESKGIKIMQFSPSGNLNTFYRDVSWAKDVAQMARLIDHPILQAIAKKHGKSPIQIALAWGVVNGRCVIPKSTIEWQIKENLEADSIPLDEEDLQQIAKMDQQARFNDPTELFGYKLYVGLDGAAP</sequence>
<dbReference type="PIRSF" id="PIRSF000097">
    <property type="entry name" value="AKR"/>
    <property type="match status" value="1"/>
</dbReference>
<dbReference type="InterPro" id="IPR020471">
    <property type="entry name" value="AKR"/>
</dbReference>
<dbReference type="Pfam" id="PF00248">
    <property type="entry name" value="Aldo_ket_red"/>
    <property type="match status" value="1"/>
</dbReference>
<keyword evidence="1" id="KW-0560">Oxidoreductase</keyword>
<protein>
    <submittedName>
        <fullName evidence="6">Aldehyde reductase</fullName>
    </submittedName>
</protein>
<dbReference type="PROSITE" id="PS00798">
    <property type="entry name" value="ALDOKETO_REDUCTASE_1"/>
    <property type="match status" value="1"/>
</dbReference>
<feature type="site" description="Lowers pKa of active site Tyr" evidence="4">
    <location>
        <position position="83"/>
    </location>
</feature>
<gene>
    <name evidence="6" type="ORF">GQ607_011177</name>
</gene>
<reference evidence="6 7" key="1">
    <citation type="submission" date="2019-12" db="EMBL/GenBank/DDBJ databases">
        <title>A genome sequence resource for the geographically widespread anthracnose pathogen Colletotrichum asianum.</title>
        <authorList>
            <person name="Meng Y."/>
        </authorList>
    </citation>
    <scope>NUCLEOTIDE SEQUENCE [LARGE SCALE GENOMIC DNA]</scope>
    <source>
        <strain evidence="6 7">ICMP 18580</strain>
    </source>
</reference>
<name>A0A8H3W6X1_9PEZI</name>
<evidence type="ECO:0000256" key="4">
    <source>
        <dbReference type="PIRSR" id="PIRSR000097-3"/>
    </source>
</evidence>
<evidence type="ECO:0000256" key="1">
    <source>
        <dbReference type="ARBA" id="ARBA00023002"/>
    </source>
</evidence>
<evidence type="ECO:0000313" key="6">
    <source>
        <dbReference type="EMBL" id="KAF0321664.1"/>
    </source>
</evidence>
<evidence type="ECO:0000313" key="7">
    <source>
        <dbReference type="Proteomes" id="UP000434172"/>
    </source>
</evidence>
<dbReference type="Proteomes" id="UP000434172">
    <property type="component" value="Unassembled WGS sequence"/>
</dbReference>
<feature type="active site" description="Proton donor" evidence="2">
    <location>
        <position position="58"/>
    </location>
</feature>
<dbReference type="InterPro" id="IPR018170">
    <property type="entry name" value="Aldo/ket_reductase_CS"/>
</dbReference>
<accession>A0A8H3W6X1</accession>
<dbReference type="OrthoDB" id="416253at2759"/>
<dbReference type="AlphaFoldDB" id="A0A8H3W6X1"/>
<dbReference type="Gene3D" id="3.20.20.100">
    <property type="entry name" value="NADP-dependent oxidoreductase domain"/>
    <property type="match status" value="1"/>
</dbReference>
<comment type="caution">
    <text evidence="6">The sequence shown here is derived from an EMBL/GenBank/DDBJ whole genome shotgun (WGS) entry which is preliminary data.</text>
</comment>
<dbReference type="InterPro" id="IPR036812">
    <property type="entry name" value="NAD(P)_OxRdtase_dom_sf"/>
</dbReference>
<organism evidence="6 7">
    <name type="scientific">Colletotrichum asianum</name>
    <dbReference type="NCBI Taxonomy" id="702518"/>
    <lineage>
        <taxon>Eukaryota</taxon>
        <taxon>Fungi</taxon>
        <taxon>Dikarya</taxon>
        <taxon>Ascomycota</taxon>
        <taxon>Pezizomycotina</taxon>
        <taxon>Sordariomycetes</taxon>
        <taxon>Hypocreomycetidae</taxon>
        <taxon>Glomerellales</taxon>
        <taxon>Glomerellaceae</taxon>
        <taxon>Colletotrichum</taxon>
        <taxon>Colletotrichum gloeosporioides species complex</taxon>
    </lineage>
</organism>
<dbReference type="FunFam" id="3.20.20.100:FF:000002">
    <property type="entry name" value="2,5-diketo-D-gluconic acid reductase A"/>
    <property type="match status" value="1"/>
</dbReference>
<evidence type="ECO:0000256" key="3">
    <source>
        <dbReference type="PIRSR" id="PIRSR000097-2"/>
    </source>
</evidence>
<dbReference type="CDD" id="cd19071">
    <property type="entry name" value="AKR_AKR1-5-like"/>
    <property type="match status" value="1"/>
</dbReference>
<dbReference type="EMBL" id="WOWK01000069">
    <property type="protein sequence ID" value="KAF0321664.1"/>
    <property type="molecule type" value="Genomic_DNA"/>
</dbReference>